<dbReference type="Proteomes" id="UP000602510">
    <property type="component" value="Unassembled WGS sequence"/>
</dbReference>
<proteinExistence type="predicted"/>
<name>A0A833S9X0_PHYIN</name>
<accession>A0A833S9X0</accession>
<comment type="caution">
    <text evidence="1">The sequence shown here is derived from an EMBL/GenBank/DDBJ whole genome shotgun (WGS) entry which is preliminary data.</text>
</comment>
<reference evidence="1" key="1">
    <citation type="submission" date="2020-04" db="EMBL/GenBank/DDBJ databases">
        <title>Hybrid Assembly of Korean Phytophthora infestans isolates.</title>
        <authorList>
            <person name="Prokchorchik M."/>
            <person name="Lee Y."/>
            <person name="Seo J."/>
            <person name="Cho J.-H."/>
            <person name="Park Y.-E."/>
            <person name="Jang D.-C."/>
            <person name="Im J.-S."/>
            <person name="Choi J.-G."/>
            <person name="Park H.-J."/>
            <person name="Lee G.-B."/>
            <person name="Lee Y.-G."/>
            <person name="Hong S.-Y."/>
            <person name="Cho K."/>
            <person name="Sohn K.H."/>
        </authorList>
    </citation>
    <scope>NUCLEOTIDE SEQUENCE</scope>
    <source>
        <strain evidence="1">KR_1_A1</strain>
    </source>
</reference>
<evidence type="ECO:0000313" key="2">
    <source>
        <dbReference type="Proteomes" id="UP000602510"/>
    </source>
</evidence>
<evidence type="ECO:0000313" key="1">
    <source>
        <dbReference type="EMBL" id="KAF4043782.1"/>
    </source>
</evidence>
<dbReference type="AlphaFoldDB" id="A0A833S9X0"/>
<dbReference type="EMBL" id="WSZM01000079">
    <property type="protein sequence ID" value="KAF4043782.1"/>
    <property type="molecule type" value="Genomic_DNA"/>
</dbReference>
<keyword evidence="2" id="KW-1185">Reference proteome</keyword>
<organism evidence="1 2">
    <name type="scientific">Phytophthora infestans</name>
    <name type="common">Potato late blight agent</name>
    <name type="synonym">Botrytis infestans</name>
    <dbReference type="NCBI Taxonomy" id="4787"/>
    <lineage>
        <taxon>Eukaryota</taxon>
        <taxon>Sar</taxon>
        <taxon>Stramenopiles</taxon>
        <taxon>Oomycota</taxon>
        <taxon>Peronosporomycetes</taxon>
        <taxon>Peronosporales</taxon>
        <taxon>Peronosporaceae</taxon>
        <taxon>Phytophthora</taxon>
    </lineage>
</organism>
<protein>
    <submittedName>
        <fullName evidence="1">Uncharacterized protein</fullName>
    </submittedName>
</protein>
<gene>
    <name evidence="1" type="ORF">GN244_ATG03651</name>
</gene>
<sequence>MNHPHVAKMLDACHIGKKPFVAHKPAEPLVSNRANAQSWEPLPGGLWDCNISTNASSNT</sequence>